<accession>A0A034WU81</accession>
<protein>
    <submittedName>
        <fullName evidence="1">Uncharacterized protein</fullName>
    </submittedName>
</protein>
<sequence>MPTESESAISEGRKRLEAIAFKGYINYLNYGLQRTNQIAKEALADPSMYSIDSQAMENERDILVKYVKDSDEALNAVLPTGKSEKNNRFFFGMGKDYVLEQFNRTRTAYVPIEKLTPEQRVSWDTLKKHGVLEYAEEKEKRSKNLALHIVDEFEKYMKALPAAEKEQEKEFSEVWDMYSKNELGLDKLEFGKKLFMRLFDYESEK</sequence>
<dbReference type="OrthoDB" id="7999646at2759"/>
<dbReference type="AlphaFoldDB" id="A0A034WU81"/>
<organism evidence="1">
    <name type="scientific">Bactrocera dorsalis</name>
    <name type="common">Oriental fruit fly</name>
    <name type="synonym">Dacus dorsalis</name>
    <dbReference type="NCBI Taxonomy" id="27457"/>
    <lineage>
        <taxon>Eukaryota</taxon>
        <taxon>Metazoa</taxon>
        <taxon>Ecdysozoa</taxon>
        <taxon>Arthropoda</taxon>
        <taxon>Hexapoda</taxon>
        <taxon>Insecta</taxon>
        <taxon>Pterygota</taxon>
        <taxon>Neoptera</taxon>
        <taxon>Endopterygota</taxon>
        <taxon>Diptera</taxon>
        <taxon>Brachycera</taxon>
        <taxon>Muscomorpha</taxon>
        <taxon>Tephritoidea</taxon>
        <taxon>Tephritidae</taxon>
        <taxon>Bactrocera</taxon>
        <taxon>Bactrocera</taxon>
    </lineage>
</organism>
<name>A0A034WU81_BACDO</name>
<proteinExistence type="predicted"/>
<reference evidence="1" key="1">
    <citation type="journal article" date="2014" name="BMC Genomics">
        <title>Characterizing the developmental transcriptome of the oriental fruit fly, Bactrocera dorsalis (Diptera: Tephritidae) through comparative genomic analysis with Drosophila melanogaster utilizing modENCODE datasets.</title>
        <authorList>
            <person name="Geib S.M."/>
            <person name="Calla B."/>
            <person name="Hall B."/>
            <person name="Hou S."/>
            <person name="Manoukis N.C."/>
        </authorList>
    </citation>
    <scope>NUCLEOTIDE SEQUENCE</scope>
    <source>
        <strain evidence="1">Punador</strain>
    </source>
</reference>
<dbReference type="EMBL" id="GAKP01001050">
    <property type="protein sequence ID" value="JAC57902.1"/>
    <property type="molecule type" value="Transcribed_RNA"/>
</dbReference>
<evidence type="ECO:0000313" key="1">
    <source>
        <dbReference type="EMBL" id="JAC57902.1"/>
    </source>
</evidence>